<evidence type="ECO:0000313" key="1">
    <source>
        <dbReference type="EMBL" id="KAF5206931.1"/>
    </source>
</evidence>
<dbReference type="EMBL" id="JABWDY010002066">
    <property type="protein sequence ID" value="KAF5206931.1"/>
    <property type="molecule type" value="Genomic_DNA"/>
</dbReference>
<reference evidence="1 2" key="1">
    <citation type="submission" date="2020-06" db="EMBL/GenBank/DDBJ databases">
        <title>Transcriptomic and genomic resources for Thalictrum thalictroides and T. hernandezii: Facilitating candidate gene discovery in an emerging model plant lineage.</title>
        <authorList>
            <person name="Arias T."/>
            <person name="Riano-Pachon D.M."/>
            <person name="Di Stilio V.S."/>
        </authorList>
    </citation>
    <scope>NUCLEOTIDE SEQUENCE [LARGE SCALE GENOMIC DNA]</scope>
    <source>
        <strain evidence="2">cv. WT478/WT964</strain>
        <tissue evidence="1">Leaves</tissue>
    </source>
</reference>
<keyword evidence="2" id="KW-1185">Reference proteome</keyword>
<organism evidence="1 2">
    <name type="scientific">Thalictrum thalictroides</name>
    <name type="common">Rue-anemone</name>
    <name type="synonym">Anemone thalictroides</name>
    <dbReference type="NCBI Taxonomy" id="46969"/>
    <lineage>
        <taxon>Eukaryota</taxon>
        <taxon>Viridiplantae</taxon>
        <taxon>Streptophyta</taxon>
        <taxon>Embryophyta</taxon>
        <taxon>Tracheophyta</taxon>
        <taxon>Spermatophyta</taxon>
        <taxon>Magnoliopsida</taxon>
        <taxon>Ranunculales</taxon>
        <taxon>Ranunculaceae</taxon>
        <taxon>Thalictroideae</taxon>
        <taxon>Thalictrum</taxon>
    </lineage>
</organism>
<dbReference type="Proteomes" id="UP000554482">
    <property type="component" value="Unassembled WGS sequence"/>
</dbReference>
<name>A0A7J6XAV9_THATH</name>
<sequence>MWFEDSNIINLMEEWWQSFDVDGTPSYRWWSKLKALKAKLQIWNDEVFGSVDTLIKGKIAEINEIDIRAKTSTILEEEETYQFILKQELHDLEKKKEIK</sequence>
<gene>
    <name evidence="1" type="ORF">FRX31_003479</name>
</gene>
<proteinExistence type="predicted"/>
<protein>
    <submittedName>
        <fullName evidence="1">Uncharacterized protein</fullName>
    </submittedName>
</protein>
<comment type="caution">
    <text evidence="1">The sequence shown here is derived from an EMBL/GenBank/DDBJ whole genome shotgun (WGS) entry which is preliminary data.</text>
</comment>
<accession>A0A7J6XAV9</accession>
<dbReference type="AlphaFoldDB" id="A0A7J6XAV9"/>
<evidence type="ECO:0000313" key="2">
    <source>
        <dbReference type="Proteomes" id="UP000554482"/>
    </source>
</evidence>